<gene>
    <name evidence="3" type="ORF">MEDL_31826</name>
</gene>
<dbReference type="Proteomes" id="UP000683360">
    <property type="component" value="Unassembled WGS sequence"/>
</dbReference>
<evidence type="ECO:0000256" key="1">
    <source>
        <dbReference type="SAM" id="Coils"/>
    </source>
</evidence>
<name>A0A8S3SBN9_MYTED</name>
<keyword evidence="4" id="KW-1185">Reference proteome</keyword>
<feature type="coiled-coil region" evidence="1">
    <location>
        <begin position="44"/>
        <end position="78"/>
    </location>
</feature>
<proteinExistence type="predicted"/>
<accession>A0A8S3SBN9</accession>
<feature type="compositionally biased region" description="Basic residues" evidence="2">
    <location>
        <begin position="174"/>
        <end position="183"/>
    </location>
</feature>
<evidence type="ECO:0000313" key="3">
    <source>
        <dbReference type="EMBL" id="CAG2218183.1"/>
    </source>
</evidence>
<feature type="coiled-coil region" evidence="1">
    <location>
        <begin position="120"/>
        <end position="154"/>
    </location>
</feature>
<dbReference type="AlphaFoldDB" id="A0A8S3SBN9"/>
<evidence type="ECO:0000256" key="2">
    <source>
        <dbReference type="SAM" id="MobiDB-lite"/>
    </source>
</evidence>
<dbReference type="OrthoDB" id="6169871at2759"/>
<keyword evidence="1" id="KW-0175">Coiled coil</keyword>
<reference evidence="3" key="1">
    <citation type="submission" date="2021-03" db="EMBL/GenBank/DDBJ databases">
        <authorList>
            <person name="Bekaert M."/>
        </authorList>
    </citation>
    <scope>NUCLEOTIDE SEQUENCE</scope>
</reference>
<sequence length="183" mass="22051">MRNSAFVQYLDIANVIKTELKSVKQKIFKEKNINLKQQKCIEDLKFQLKNQQIIESERDQLRQELKNIRQQKKESASSINVQEYVHQIQELKDQVIEKDKTVKMVQDLYFMRSTEFTDEIETLKNEKSDLHSKLQSQDNSVKQLTEELQNLRHENYMLSSSQNQQRPNYNNRHYNNRRGGRFR</sequence>
<feature type="region of interest" description="Disordered" evidence="2">
    <location>
        <begin position="159"/>
        <end position="183"/>
    </location>
</feature>
<organism evidence="3 4">
    <name type="scientific">Mytilus edulis</name>
    <name type="common">Blue mussel</name>
    <dbReference type="NCBI Taxonomy" id="6550"/>
    <lineage>
        <taxon>Eukaryota</taxon>
        <taxon>Metazoa</taxon>
        <taxon>Spiralia</taxon>
        <taxon>Lophotrochozoa</taxon>
        <taxon>Mollusca</taxon>
        <taxon>Bivalvia</taxon>
        <taxon>Autobranchia</taxon>
        <taxon>Pteriomorphia</taxon>
        <taxon>Mytilida</taxon>
        <taxon>Mytiloidea</taxon>
        <taxon>Mytilidae</taxon>
        <taxon>Mytilinae</taxon>
        <taxon>Mytilus</taxon>
    </lineage>
</organism>
<protein>
    <submittedName>
        <fullName evidence="3">Uncharacterized protein</fullName>
    </submittedName>
</protein>
<feature type="compositionally biased region" description="Low complexity" evidence="2">
    <location>
        <begin position="163"/>
        <end position="173"/>
    </location>
</feature>
<dbReference type="EMBL" id="CAJPWZ010001590">
    <property type="protein sequence ID" value="CAG2218183.1"/>
    <property type="molecule type" value="Genomic_DNA"/>
</dbReference>
<comment type="caution">
    <text evidence="3">The sequence shown here is derived from an EMBL/GenBank/DDBJ whole genome shotgun (WGS) entry which is preliminary data.</text>
</comment>
<evidence type="ECO:0000313" key="4">
    <source>
        <dbReference type="Proteomes" id="UP000683360"/>
    </source>
</evidence>